<dbReference type="SUPFAM" id="SSF53850">
    <property type="entry name" value="Periplasmic binding protein-like II"/>
    <property type="match status" value="1"/>
</dbReference>
<dbReference type="SUPFAM" id="SSF46785">
    <property type="entry name" value="Winged helix' DNA-binding domain"/>
    <property type="match status" value="1"/>
</dbReference>
<keyword evidence="2" id="KW-0805">Transcription regulation</keyword>
<evidence type="ECO:0000256" key="1">
    <source>
        <dbReference type="ARBA" id="ARBA00009437"/>
    </source>
</evidence>
<dbReference type="Gene3D" id="3.40.190.290">
    <property type="match status" value="1"/>
</dbReference>
<keyword evidence="7" id="KW-1185">Reference proteome</keyword>
<sequence length="302" mass="34281">MVAQIDKIYLMQLFVQIVHLGTFSAAAQKMGVTPSKASKDIQQLEKTLGSVLLNRSTRSIGITSAGELYYDTAIEVLASYDGLIDNLNYIKNRLTGELRLTAPELWGNIVLSPLIFEFKKIYPDVSIRANYSNEVIDLFRENTHIAFRSTTLRNEPYLSKRICSDDTVLCASPEYLQRTAIPKKLDDLSELDFITFSQTVNTYNSLEFMINGVEQRVTVNGSLSFNSKKSIYDAVLNHLGVASLPSYLVKQNLLEGHLVQVLPEFHIQSLYFYAFYMQRKKESILITTFVDFIQESIQKNEG</sequence>
<evidence type="ECO:0000313" key="6">
    <source>
        <dbReference type="EMBL" id="MFD2205896.1"/>
    </source>
</evidence>
<gene>
    <name evidence="6" type="ORF">ACFSKO_09750</name>
</gene>
<feature type="domain" description="HTH lysR-type" evidence="5">
    <location>
        <begin position="6"/>
        <end position="63"/>
    </location>
</feature>
<dbReference type="PANTHER" id="PTHR30537:SF5">
    <property type="entry name" value="HTH-TYPE TRANSCRIPTIONAL ACTIVATOR TTDR-RELATED"/>
    <property type="match status" value="1"/>
</dbReference>
<dbReference type="PANTHER" id="PTHR30537">
    <property type="entry name" value="HTH-TYPE TRANSCRIPTIONAL REGULATOR"/>
    <property type="match status" value="1"/>
</dbReference>
<organism evidence="6 7">
    <name type="scientific">Kiloniella antarctica</name>
    <dbReference type="NCBI Taxonomy" id="1550907"/>
    <lineage>
        <taxon>Bacteria</taxon>
        <taxon>Pseudomonadati</taxon>
        <taxon>Pseudomonadota</taxon>
        <taxon>Alphaproteobacteria</taxon>
        <taxon>Rhodospirillales</taxon>
        <taxon>Kiloniellaceae</taxon>
        <taxon>Kiloniella</taxon>
    </lineage>
</organism>
<evidence type="ECO:0000259" key="5">
    <source>
        <dbReference type="PROSITE" id="PS50931"/>
    </source>
</evidence>
<evidence type="ECO:0000256" key="2">
    <source>
        <dbReference type="ARBA" id="ARBA00023015"/>
    </source>
</evidence>
<dbReference type="Gene3D" id="1.10.10.10">
    <property type="entry name" value="Winged helix-like DNA-binding domain superfamily/Winged helix DNA-binding domain"/>
    <property type="match status" value="1"/>
</dbReference>
<comment type="similarity">
    <text evidence="1">Belongs to the LysR transcriptional regulatory family.</text>
</comment>
<protein>
    <submittedName>
        <fullName evidence="6">LysR family transcriptional regulator</fullName>
    </submittedName>
</protein>
<dbReference type="Pfam" id="PF00126">
    <property type="entry name" value="HTH_1"/>
    <property type="match status" value="1"/>
</dbReference>
<dbReference type="InterPro" id="IPR005119">
    <property type="entry name" value="LysR_subst-bd"/>
</dbReference>
<dbReference type="Pfam" id="PF03466">
    <property type="entry name" value="LysR_substrate"/>
    <property type="match status" value="1"/>
</dbReference>
<dbReference type="EMBL" id="JBHUII010000004">
    <property type="protein sequence ID" value="MFD2205896.1"/>
    <property type="molecule type" value="Genomic_DNA"/>
</dbReference>
<reference evidence="7" key="1">
    <citation type="journal article" date="2019" name="Int. J. Syst. Evol. Microbiol.">
        <title>The Global Catalogue of Microorganisms (GCM) 10K type strain sequencing project: providing services to taxonomists for standard genome sequencing and annotation.</title>
        <authorList>
            <consortium name="The Broad Institute Genomics Platform"/>
            <consortium name="The Broad Institute Genome Sequencing Center for Infectious Disease"/>
            <person name="Wu L."/>
            <person name="Ma J."/>
        </authorList>
    </citation>
    <scope>NUCLEOTIDE SEQUENCE [LARGE SCALE GENOMIC DNA]</scope>
    <source>
        <strain evidence="7">CGMCC 4.7192</strain>
    </source>
</reference>
<proteinExistence type="inferred from homology"/>
<comment type="caution">
    <text evidence="6">The sequence shown here is derived from an EMBL/GenBank/DDBJ whole genome shotgun (WGS) entry which is preliminary data.</text>
</comment>
<keyword evidence="3" id="KW-0238">DNA-binding</keyword>
<dbReference type="Proteomes" id="UP001597294">
    <property type="component" value="Unassembled WGS sequence"/>
</dbReference>
<dbReference type="InterPro" id="IPR036388">
    <property type="entry name" value="WH-like_DNA-bd_sf"/>
</dbReference>
<dbReference type="CDD" id="cd08422">
    <property type="entry name" value="PBP2_CrgA_like"/>
    <property type="match status" value="1"/>
</dbReference>
<name>A0ABW5BL88_9PROT</name>
<evidence type="ECO:0000256" key="3">
    <source>
        <dbReference type="ARBA" id="ARBA00023125"/>
    </source>
</evidence>
<dbReference type="RefSeq" id="WP_380250949.1">
    <property type="nucleotide sequence ID" value="NZ_JBHUII010000004.1"/>
</dbReference>
<keyword evidence="4" id="KW-0804">Transcription</keyword>
<evidence type="ECO:0000313" key="7">
    <source>
        <dbReference type="Proteomes" id="UP001597294"/>
    </source>
</evidence>
<dbReference type="InterPro" id="IPR000847">
    <property type="entry name" value="LysR_HTH_N"/>
</dbReference>
<evidence type="ECO:0000256" key="4">
    <source>
        <dbReference type="ARBA" id="ARBA00023163"/>
    </source>
</evidence>
<dbReference type="InterPro" id="IPR036390">
    <property type="entry name" value="WH_DNA-bd_sf"/>
</dbReference>
<accession>A0ABW5BL88</accession>
<dbReference type="PROSITE" id="PS50931">
    <property type="entry name" value="HTH_LYSR"/>
    <property type="match status" value="1"/>
</dbReference>
<dbReference type="InterPro" id="IPR058163">
    <property type="entry name" value="LysR-type_TF_proteobact-type"/>
</dbReference>